<gene>
    <name evidence="3" type="ORF">A3SI_03393</name>
</gene>
<comment type="caution">
    <text evidence="3">The sequence shown here is derived from an EMBL/GenBank/DDBJ whole genome shotgun (WGS) entry which is preliminary data.</text>
</comment>
<proteinExistence type="predicted"/>
<dbReference type="Proteomes" id="UP000005551">
    <property type="component" value="Unassembled WGS sequence"/>
</dbReference>
<sequence length="155" mass="17630">MGVLHSYSEALMQAFRNTALTHGMSNYTQWILTRLLADKVFMQTFLSRHKKALTAAFVQVARALDQLQVPYFHAAGSLFAWFSLRDCFPPGQEPDEEALWLRIYEETGLLLTPTAGFGHTEKGYFRMVISGLSPADLDEALRRLCAFVVRNRMQP</sequence>
<keyword evidence="1" id="KW-0663">Pyridoxal phosphate</keyword>
<protein>
    <recommendedName>
        <fullName evidence="2">Aminotransferase class I/classII large domain-containing protein</fullName>
    </recommendedName>
</protein>
<keyword evidence="4" id="KW-1185">Reference proteome</keyword>
<evidence type="ECO:0000313" key="3">
    <source>
        <dbReference type="EMBL" id="EIM78533.1"/>
    </source>
</evidence>
<reference evidence="3 4" key="1">
    <citation type="submission" date="2012-05" db="EMBL/GenBank/DDBJ databases">
        <title>Genome sequence of Nitritalea halalkaliphila LW7.</title>
        <authorList>
            <person name="Jangir P.K."/>
            <person name="Singh A."/>
            <person name="Shivaji S."/>
            <person name="Sharma R."/>
        </authorList>
    </citation>
    <scope>NUCLEOTIDE SEQUENCE [LARGE SCALE GENOMIC DNA]</scope>
    <source>
        <strain evidence="3 4">LW7</strain>
    </source>
</reference>
<dbReference type="InterPro" id="IPR004839">
    <property type="entry name" value="Aminotransferase_I/II_large"/>
</dbReference>
<dbReference type="SUPFAM" id="SSF53383">
    <property type="entry name" value="PLP-dependent transferases"/>
    <property type="match status" value="1"/>
</dbReference>
<dbReference type="Gene3D" id="3.40.640.10">
    <property type="entry name" value="Type I PLP-dependent aspartate aminotransferase-like (Major domain)"/>
    <property type="match status" value="1"/>
</dbReference>
<feature type="domain" description="Aminotransferase class I/classII large" evidence="2">
    <location>
        <begin position="6"/>
        <end position="144"/>
    </location>
</feature>
<evidence type="ECO:0000259" key="2">
    <source>
        <dbReference type="Pfam" id="PF00155"/>
    </source>
</evidence>
<name>I5C9N1_9BACT</name>
<dbReference type="InterPro" id="IPR015424">
    <property type="entry name" value="PyrdxlP-dep_Trfase"/>
</dbReference>
<dbReference type="PANTHER" id="PTHR43795">
    <property type="entry name" value="BIFUNCTIONAL ASPARTATE AMINOTRANSFERASE AND GLUTAMATE/ASPARTATE-PREPHENATE AMINOTRANSFERASE-RELATED"/>
    <property type="match status" value="1"/>
</dbReference>
<dbReference type="InterPro" id="IPR015421">
    <property type="entry name" value="PyrdxlP-dep_Trfase_major"/>
</dbReference>
<dbReference type="STRING" id="1189621.A3SI_03393"/>
<dbReference type="InterPro" id="IPR015422">
    <property type="entry name" value="PyrdxlP-dep_Trfase_small"/>
</dbReference>
<dbReference type="GO" id="GO:0008483">
    <property type="term" value="F:transaminase activity"/>
    <property type="evidence" value="ECO:0007669"/>
    <property type="project" value="TreeGrafter"/>
</dbReference>
<evidence type="ECO:0000313" key="4">
    <source>
        <dbReference type="Proteomes" id="UP000005551"/>
    </source>
</evidence>
<dbReference type="EMBL" id="AJYA01000005">
    <property type="protein sequence ID" value="EIM78533.1"/>
    <property type="molecule type" value="Genomic_DNA"/>
</dbReference>
<dbReference type="InterPro" id="IPR050478">
    <property type="entry name" value="Ethylene_sulfur-biosynth"/>
</dbReference>
<dbReference type="PANTHER" id="PTHR43795:SF39">
    <property type="entry name" value="AMINOTRANSFERASE CLASS I_CLASSII DOMAIN-CONTAINING PROTEIN"/>
    <property type="match status" value="1"/>
</dbReference>
<dbReference type="GO" id="GO:0030170">
    <property type="term" value="F:pyridoxal phosphate binding"/>
    <property type="evidence" value="ECO:0007669"/>
    <property type="project" value="InterPro"/>
</dbReference>
<dbReference type="Gene3D" id="3.90.1150.10">
    <property type="entry name" value="Aspartate Aminotransferase, domain 1"/>
    <property type="match status" value="1"/>
</dbReference>
<dbReference type="AlphaFoldDB" id="I5C9N1"/>
<organism evidence="3 4">
    <name type="scientific">Nitritalea halalkaliphila LW7</name>
    <dbReference type="NCBI Taxonomy" id="1189621"/>
    <lineage>
        <taxon>Bacteria</taxon>
        <taxon>Pseudomonadati</taxon>
        <taxon>Bacteroidota</taxon>
        <taxon>Cytophagia</taxon>
        <taxon>Cytophagales</taxon>
        <taxon>Cyclobacteriaceae</taxon>
        <taxon>Nitritalea</taxon>
    </lineage>
</organism>
<dbReference type="GO" id="GO:0006520">
    <property type="term" value="P:amino acid metabolic process"/>
    <property type="evidence" value="ECO:0007669"/>
    <property type="project" value="TreeGrafter"/>
</dbReference>
<evidence type="ECO:0000256" key="1">
    <source>
        <dbReference type="ARBA" id="ARBA00022898"/>
    </source>
</evidence>
<accession>I5C9N1</accession>
<dbReference type="Pfam" id="PF00155">
    <property type="entry name" value="Aminotran_1_2"/>
    <property type="match status" value="1"/>
</dbReference>